<dbReference type="Proteomes" id="UP001177140">
    <property type="component" value="Unassembled WGS sequence"/>
</dbReference>
<sequence>MSPRSGTPVKLLGRDDASVDWYNLEKSRRVKAFRCGEFDDCIEKAASFQGKTPIKKREKYARREDAIRHALELEMEQLEKKPRLRSGVNSLRSKKLKNGVGTPDNPANGQSKSTNLKSLITSKKLDSSGQVKSMGNSIYALNSKPGKQPISKGKTPLPVDHHVKVEVPTGVPSFGGECLASSSEKLLDMKRKRALVEPSEESPAKKRDRRRCLAKVLRNSAKIVTSLQDNGESVSISAQGEKVQTGDLSRLKRIRCVNLPAELNNGMEHTDYPGDNIPSLKSQFKTDGCDVDPSSSTEENSSSGSLEDESSDTADSEYVDQDMEEITPMDSIAAGRINSGRYITGNSEGIIQDTFLERKPIQYHKSEELGNASLGGNLIKNWEYGRKKHQSKLEAAQNDRGRNRRNFFDSEGTCLVDGLSQVLSRRYWDGSSEWFPPGYGSHSLNDRRKSLLVDVDIKVQSGYHGEHVPLVSMMSRLNGKAIVGHPVPTEVLEDDSMDLLLTNEDLRDATIDGNGGMLPVPPAWRTARRTVMLRVRRPNTSSSAALDGDQAEASNQSLYRPPDLESKLSVYKKLYSSRKGISKVHSSKKTPTDPLKKVTLSSQKTRMLSSIAGERKHSGQAMSDQKLLIKGRRAVGGLLRLDEIGPTVVTCIPVKLVFSRLMETVGRPPSSRTGRRSFMPSINGVENRKEKSIGTKFAVKED</sequence>
<feature type="region of interest" description="Disordered" evidence="1">
    <location>
        <begin position="80"/>
        <end position="115"/>
    </location>
</feature>
<dbReference type="PANTHER" id="PTHR33697">
    <property type="entry name" value="T17B22.17 PROTEIN-RELATED"/>
    <property type="match status" value="1"/>
</dbReference>
<keyword evidence="3" id="KW-1185">Reference proteome</keyword>
<dbReference type="PANTHER" id="PTHR33697:SF2">
    <property type="entry name" value="T17B22.17 PROTEIN"/>
    <property type="match status" value="1"/>
</dbReference>
<comment type="caution">
    <text evidence="2">The sequence shown here is derived from an EMBL/GenBank/DDBJ whole genome shotgun (WGS) entry which is preliminary data.</text>
</comment>
<organism evidence="2 3">
    <name type="scientific">Papaver nudicaule</name>
    <name type="common">Iceland poppy</name>
    <dbReference type="NCBI Taxonomy" id="74823"/>
    <lineage>
        <taxon>Eukaryota</taxon>
        <taxon>Viridiplantae</taxon>
        <taxon>Streptophyta</taxon>
        <taxon>Embryophyta</taxon>
        <taxon>Tracheophyta</taxon>
        <taxon>Spermatophyta</taxon>
        <taxon>Magnoliopsida</taxon>
        <taxon>Ranunculales</taxon>
        <taxon>Papaveraceae</taxon>
        <taxon>Papaveroideae</taxon>
        <taxon>Papaver</taxon>
    </lineage>
</organism>
<reference evidence="2" key="1">
    <citation type="submission" date="2022-03" db="EMBL/GenBank/DDBJ databases">
        <title>A functionally conserved STORR gene fusion in Papaver species that diverged 16.8 million years ago.</title>
        <authorList>
            <person name="Catania T."/>
        </authorList>
    </citation>
    <scope>NUCLEOTIDE SEQUENCE</scope>
    <source>
        <strain evidence="2">S-191538</strain>
    </source>
</reference>
<dbReference type="EMBL" id="JAJJMA010026083">
    <property type="protein sequence ID" value="MCL7023769.1"/>
    <property type="molecule type" value="Genomic_DNA"/>
</dbReference>
<feature type="region of interest" description="Disordered" evidence="1">
    <location>
        <begin position="666"/>
        <end position="702"/>
    </location>
</feature>
<protein>
    <submittedName>
        <fullName evidence="2">Uncharacterized protein</fullName>
    </submittedName>
</protein>
<evidence type="ECO:0000313" key="3">
    <source>
        <dbReference type="Proteomes" id="UP001177140"/>
    </source>
</evidence>
<proteinExistence type="predicted"/>
<feature type="compositionally biased region" description="Polar residues" evidence="1">
    <location>
        <begin position="105"/>
        <end position="115"/>
    </location>
</feature>
<evidence type="ECO:0000256" key="1">
    <source>
        <dbReference type="SAM" id="MobiDB-lite"/>
    </source>
</evidence>
<dbReference type="AlphaFoldDB" id="A0AA41RNT4"/>
<evidence type="ECO:0000313" key="2">
    <source>
        <dbReference type="EMBL" id="MCL7023769.1"/>
    </source>
</evidence>
<feature type="region of interest" description="Disordered" evidence="1">
    <location>
        <begin position="537"/>
        <end position="559"/>
    </location>
</feature>
<feature type="compositionally biased region" description="Acidic residues" evidence="1">
    <location>
        <begin position="306"/>
        <end position="316"/>
    </location>
</feature>
<feature type="compositionally biased region" description="Low complexity" evidence="1">
    <location>
        <begin position="294"/>
        <end position="305"/>
    </location>
</feature>
<gene>
    <name evidence="2" type="ORF">MKW94_029856</name>
</gene>
<feature type="region of interest" description="Disordered" evidence="1">
    <location>
        <begin position="264"/>
        <end position="316"/>
    </location>
</feature>
<accession>A0AA41RNT4</accession>
<name>A0AA41RNT4_PAPNU</name>
<dbReference type="InterPro" id="IPR044679">
    <property type="entry name" value="PWWP2-like"/>
</dbReference>
<feature type="compositionally biased region" description="Basic and acidic residues" evidence="1">
    <location>
        <begin position="686"/>
        <end position="702"/>
    </location>
</feature>